<comment type="caution">
    <text evidence="3">The sequence shown here is derived from an EMBL/GenBank/DDBJ whole genome shotgun (WGS) entry which is preliminary data.</text>
</comment>
<dbReference type="AlphaFoldDB" id="A0A167KUG0"/>
<dbReference type="SUPFAM" id="SSF53335">
    <property type="entry name" value="S-adenosyl-L-methionine-dependent methyltransferases"/>
    <property type="match status" value="1"/>
</dbReference>
<evidence type="ECO:0000313" key="4">
    <source>
        <dbReference type="Proteomes" id="UP000076486"/>
    </source>
</evidence>
<evidence type="ECO:0000313" key="3">
    <source>
        <dbReference type="EMBL" id="KZN63288.1"/>
    </source>
</evidence>
<keyword evidence="1" id="KW-0808">Transferase</keyword>
<evidence type="ECO:0000256" key="1">
    <source>
        <dbReference type="ARBA" id="ARBA00022679"/>
    </source>
</evidence>
<dbReference type="Pfam" id="PF13847">
    <property type="entry name" value="Methyltransf_31"/>
    <property type="match status" value="1"/>
</dbReference>
<dbReference type="InterPro" id="IPR029063">
    <property type="entry name" value="SAM-dependent_MTases_sf"/>
</dbReference>
<dbReference type="InterPro" id="IPR050447">
    <property type="entry name" value="Erg6_SMT_methyltransf"/>
</dbReference>
<dbReference type="PANTHER" id="PTHR44068">
    <property type="entry name" value="ZGC:194242"/>
    <property type="match status" value="1"/>
</dbReference>
<dbReference type="EMBL" id="AUYC01000028">
    <property type="protein sequence ID" value="KZN63288.1"/>
    <property type="molecule type" value="Genomic_DNA"/>
</dbReference>
<dbReference type="Proteomes" id="UP000076486">
    <property type="component" value="Unassembled WGS sequence"/>
</dbReference>
<gene>
    <name evidence="3" type="ORF">N473_17825</name>
</gene>
<evidence type="ECO:0000259" key="2">
    <source>
        <dbReference type="Pfam" id="PF13847"/>
    </source>
</evidence>
<sequence>MEKVYPFGYNSAAVGIMQSRSAQDNASLFLDYVQNGDRILDVGCGPGSITIDFAERFARSEVHGIDIEQGQIEIAANDAAQKGIKNCHFKTASIFDLPYEDNYFDAVYGHTILMQFSNVHDALTEIKRVLKPGGIIAFREVDLGQNFYHSSQSAIKSLMDIFAKSIKHNQGNPNIGRYLPKLIGEAGYQLEECAASYSQPTKPMGKMMFYKSMLSLWNKANFTTQATDLKWITIEERDKIAQKLKEESRRPEVLAAINYVEIIGRSAN</sequence>
<dbReference type="CDD" id="cd02440">
    <property type="entry name" value="AdoMet_MTases"/>
    <property type="match status" value="1"/>
</dbReference>
<dbReference type="RefSeq" id="WP_063368087.1">
    <property type="nucleotide sequence ID" value="NZ_AUYC01000028.1"/>
</dbReference>
<organism evidence="3 4">
    <name type="scientific">Pseudoalteromonas luteoviolacea CPMOR-1</name>
    <dbReference type="NCBI Taxonomy" id="1365248"/>
    <lineage>
        <taxon>Bacteria</taxon>
        <taxon>Pseudomonadati</taxon>
        <taxon>Pseudomonadota</taxon>
        <taxon>Gammaproteobacteria</taxon>
        <taxon>Alteromonadales</taxon>
        <taxon>Pseudoalteromonadaceae</taxon>
        <taxon>Pseudoalteromonas</taxon>
    </lineage>
</organism>
<dbReference type="GO" id="GO:0016126">
    <property type="term" value="P:sterol biosynthetic process"/>
    <property type="evidence" value="ECO:0007669"/>
    <property type="project" value="TreeGrafter"/>
</dbReference>
<protein>
    <recommendedName>
        <fullName evidence="2">Methyltransferase domain-containing protein</fullName>
    </recommendedName>
</protein>
<dbReference type="Gene3D" id="3.40.50.150">
    <property type="entry name" value="Vaccinia Virus protein VP39"/>
    <property type="match status" value="1"/>
</dbReference>
<dbReference type="PATRIC" id="fig|1365248.3.peg.2484"/>
<reference evidence="3 4" key="1">
    <citation type="submission" date="2013-07" db="EMBL/GenBank/DDBJ databases">
        <title>Comparative Genomic and Metabolomic Analysis of Twelve Strains of Pseudoalteromonas luteoviolacea.</title>
        <authorList>
            <person name="Vynne N.G."/>
            <person name="Mansson M."/>
            <person name="Gram L."/>
        </authorList>
    </citation>
    <scope>NUCLEOTIDE SEQUENCE [LARGE SCALE GENOMIC DNA]</scope>
    <source>
        <strain evidence="3 4">CPMOR-1</strain>
    </source>
</reference>
<dbReference type="InterPro" id="IPR025714">
    <property type="entry name" value="Methyltranfer_dom"/>
</dbReference>
<accession>A0A167KUG0</accession>
<feature type="domain" description="Methyltransferase" evidence="2">
    <location>
        <begin position="35"/>
        <end position="168"/>
    </location>
</feature>
<proteinExistence type="predicted"/>
<dbReference type="PANTHER" id="PTHR44068:SF1">
    <property type="entry name" value="HYPOTHETICAL LOC100005854"/>
    <property type="match status" value="1"/>
</dbReference>
<dbReference type="GO" id="GO:0003838">
    <property type="term" value="F:sterol 24-C-methyltransferase activity"/>
    <property type="evidence" value="ECO:0007669"/>
    <property type="project" value="TreeGrafter"/>
</dbReference>
<name>A0A167KUG0_9GAMM</name>